<keyword evidence="2" id="KW-0812">Transmembrane</keyword>
<organism evidence="4 5">
    <name type="scientific">Maribacter ulvicola</name>
    <dbReference type="NCBI Taxonomy" id="228959"/>
    <lineage>
        <taxon>Bacteria</taxon>
        <taxon>Pseudomonadati</taxon>
        <taxon>Bacteroidota</taxon>
        <taxon>Flavobacteriia</taxon>
        <taxon>Flavobacteriales</taxon>
        <taxon>Flavobacteriaceae</taxon>
        <taxon>Maribacter</taxon>
    </lineage>
</organism>
<name>A0A1N6PI68_9FLAO</name>
<feature type="domain" description="M23ase beta-sheet core" evidence="3">
    <location>
        <begin position="189"/>
        <end position="284"/>
    </location>
</feature>
<dbReference type="EMBL" id="FTMA01000001">
    <property type="protein sequence ID" value="SIQ04058.1"/>
    <property type="molecule type" value="Genomic_DNA"/>
</dbReference>
<accession>A0A1N6PI68</accession>
<evidence type="ECO:0000256" key="2">
    <source>
        <dbReference type="SAM" id="Phobius"/>
    </source>
</evidence>
<dbReference type="InterPro" id="IPR050570">
    <property type="entry name" value="Cell_wall_metabolism_enzyme"/>
</dbReference>
<keyword evidence="4" id="KW-0378">Hydrolase</keyword>
<dbReference type="SUPFAM" id="SSF51261">
    <property type="entry name" value="Duplicated hybrid motif"/>
    <property type="match status" value="1"/>
</dbReference>
<evidence type="ECO:0000256" key="1">
    <source>
        <dbReference type="ARBA" id="ARBA00022729"/>
    </source>
</evidence>
<keyword evidence="2" id="KW-1133">Transmembrane helix</keyword>
<dbReference type="Pfam" id="PF01551">
    <property type="entry name" value="Peptidase_M23"/>
    <property type="match status" value="1"/>
</dbReference>
<dbReference type="AlphaFoldDB" id="A0A1N6PI68"/>
<dbReference type="Gene3D" id="2.70.70.10">
    <property type="entry name" value="Glucose Permease (Domain IIA)"/>
    <property type="match status" value="1"/>
</dbReference>
<reference evidence="5" key="1">
    <citation type="submission" date="2017-01" db="EMBL/GenBank/DDBJ databases">
        <authorList>
            <person name="Varghese N."/>
            <person name="Submissions S."/>
        </authorList>
    </citation>
    <scope>NUCLEOTIDE SEQUENCE [LARGE SCALE GENOMIC DNA]</scope>
    <source>
        <strain evidence="5">DSM 15366</strain>
    </source>
</reference>
<keyword evidence="5" id="KW-1185">Reference proteome</keyword>
<dbReference type="InterPro" id="IPR011055">
    <property type="entry name" value="Dup_hybrid_motif"/>
</dbReference>
<dbReference type="PANTHER" id="PTHR21666">
    <property type="entry name" value="PEPTIDASE-RELATED"/>
    <property type="match status" value="1"/>
</dbReference>
<proteinExistence type="predicted"/>
<dbReference type="STRING" id="228959.SAMN05421797_101461"/>
<evidence type="ECO:0000313" key="5">
    <source>
        <dbReference type="Proteomes" id="UP000186953"/>
    </source>
</evidence>
<dbReference type="GO" id="GO:0004222">
    <property type="term" value="F:metalloendopeptidase activity"/>
    <property type="evidence" value="ECO:0007669"/>
    <property type="project" value="TreeGrafter"/>
</dbReference>
<evidence type="ECO:0000313" key="4">
    <source>
        <dbReference type="EMBL" id="SIQ04058.1"/>
    </source>
</evidence>
<gene>
    <name evidence="4" type="ORF">SAMN05421797_101461</name>
</gene>
<dbReference type="Proteomes" id="UP000186953">
    <property type="component" value="Unassembled WGS sequence"/>
</dbReference>
<protein>
    <submittedName>
        <fullName evidence="4">Murein DD-endopeptidase MepM and murein hydrolase activator NlpD, contain LysM domain</fullName>
    </submittedName>
</protein>
<evidence type="ECO:0000259" key="3">
    <source>
        <dbReference type="Pfam" id="PF01551"/>
    </source>
</evidence>
<dbReference type="CDD" id="cd12797">
    <property type="entry name" value="M23_peptidase"/>
    <property type="match status" value="1"/>
</dbReference>
<feature type="transmembrane region" description="Helical" evidence="2">
    <location>
        <begin position="44"/>
        <end position="65"/>
    </location>
</feature>
<dbReference type="InterPro" id="IPR016047">
    <property type="entry name" value="M23ase_b-sheet_dom"/>
</dbReference>
<keyword evidence="2" id="KW-0472">Membrane</keyword>
<sequence length="291" mass="33076">MMAKKKVKKRKEIRRKLLHKYRLVILNENTFEEKISFKLSRLNVFVTGSLFMIVLIGLTTLLIAFTPLREYIPGYSSTKLKKEATELTYKTDSLIRTLNYTNKYLDNIRMVLKGDIENTVFNRDSLFQQFKLDPESVDLNPIKEDSLLRAEVALEDKYNLFERTIDKKNLVLFTPVSGSVSMGFDPNEKHYAVDITAVTDSPVKAIANGTVIFSEWTADTGYVIIIEHEGGLLSVYKHNGSLSKYQGNIVRGGEVIAKVGNTGELTTGPHLHFEIWDNGTPIDPLDYIDFN</sequence>
<keyword evidence="1" id="KW-0732">Signal</keyword>
<dbReference type="PANTHER" id="PTHR21666:SF289">
    <property type="entry name" value="L-ALA--D-GLU ENDOPEPTIDASE"/>
    <property type="match status" value="1"/>
</dbReference>